<proteinExistence type="inferred from homology"/>
<evidence type="ECO:0000256" key="4">
    <source>
        <dbReference type="ARBA" id="ARBA00022989"/>
    </source>
</evidence>
<dbReference type="InterPro" id="IPR010619">
    <property type="entry name" value="ThrE-like_N"/>
</dbReference>
<evidence type="ECO:0000256" key="7">
    <source>
        <dbReference type="SAM" id="Phobius"/>
    </source>
</evidence>
<keyword evidence="3 7" id="KW-0812">Transmembrane</keyword>
<sequence>MAKAEETMDVCLLAGHLLLKYGAETYRVEDTMKRMAQASHMKKVNSFVTTTGIFLSFQTEDGSDLMQMIRIVERFQDLSKVTSVNQISREFVIGDISLEEANLQLLDVENAPMNYPLWLIYLASGIGGAAFSFLMGGNLFDMLPAFIGGVITTLSLVFFQHFLKAKFFSEFMAAFIGGGTAFFLVGIGFGSNIDQIIIGSLIPLVPGIPLTNSVRDLMSGDLVAGVARGSEAALTSLSIASGIALSVTIFLGIIG</sequence>
<evidence type="ECO:0000256" key="3">
    <source>
        <dbReference type="ARBA" id="ARBA00022692"/>
    </source>
</evidence>
<feature type="domain" description="Threonine/serine exporter-like N-terminal" evidence="8">
    <location>
        <begin position="9"/>
        <end position="249"/>
    </location>
</feature>
<name>A0ABW0YRR6_9BACI</name>
<feature type="transmembrane region" description="Helical" evidence="7">
    <location>
        <begin position="142"/>
        <end position="159"/>
    </location>
</feature>
<feature type="transmembrane region" description="Helical" evidence="7">
    <location>
        <begin position="171"/>
        <end position="190"/>
    </location>
</feature>
<dbReference type="Pfam" id="PF06738">
    <property type="entry name" value="ThrE"/>
    <property type="match status" value="1"/>
</dbReference>
<keyword evidence="4 7" id="KW-1133">Transmembrane helix</keyword>
<keyword evidence="10" id="KW-1185">Reference proteome</keyword>
<reference evidence="10" key="1">
    <citation type="journal article" date="2019" name="Int. J. Syst. Evol. Microbiol.">
        <title>The Global Catalogue of Microorganisms (GCM) 10K type strain sequencing project: providing services to taxonomists for standard genome sequencing and annotation.</title>
        <authorList>
            <consortium name="The Broad Institute Genomics Platform"/>
            <consortium name="The Broad Institute Genome Sequencing Center for Infectious Disease"/>
            <person name="Wu L."/>
            <person name="Ma J."/>
        </authorList>
    </citation>
    <scope>NUCLEOTIDE SEQUENCE [LARGE SCALE GENOMIC DNA]</scope>
    <source>
        <strain evidence="10">CECT 7184</strain>
    </source>
</reference>
<gene>
    <name evidence="9" type="ORF">ACFPU1_17135</name>
</gene>
<evidence type="ECO:0000256" key="1">
    <source>
        <dbReference type="ARBA" id="ARBA00004651"/>
    </source>
</evidence>
<accession>A0ABW0YRR6</accession>
<comment type="subcellular location">
    <subcellularLocation>
        <location evidence="1">Cell membrane</location>
        <topology evidence="1">Multi-pass membrane protein</topology>
    </subcellularLocation>
</comment>
<comment type="similarity">
    <text evidence="6">Belongs to the ThrE exporter (TC 2.A.79) family.</text>
</comment>
<evidence type="ECO:0000313" key="9">
    <source>
        <dbReference type="EMBL" id="MFC5714471.1"/>
    </source>
</evidence>
<evidence type="ECO:0000313" key="10">
    <source>
        <dbReference type="Proteomes" id="UP001596142"/>
    </source>
</evidence>
<dbReference type="InterPro" id="IPR050539">
    <property type="entry name" value="ThrE_Dicarb/AminoAcid_Exp"/>
</dbReference>
<evidence type="ECO:0000259" key="8">
    <source>
        <dbReference type="Pfam" id="PF06738"/>
    </source>
</evidence>
<keyword evidence="5 7" id="KW-0472">Membrane</keyword>
<evidence type="ECO:0000256" key="2">
    <source>
        <dbReference type="ARBA" id="ARBA00022475"/>
    </source>
</evidence>
<organism evidence="9 10">
    <name type="scientific">Thalassorhabdus alkalitolerans</name>
    <dbReference type="NCBI Taxonomy" id="2282697"/>
    <lineage>
        <taxon>Bacteria</taxon>
        <taxon>Bacillati</taxon>
        <taxon>Bacillota</taxon>
        <taxon>Bacilli</taxon>
        <taxon>Bacillales</taxon>
        <taxon>Bacillaceae</taxon>
        <taxon>Thalassorhabdus</taxon>
    </lineage>
</organism>
<dbReference type="PANTHER" id="PTHR34390:SF2">
    <property type="entry name" value="SUCCINATE TRANSPORTER SUBUNIT YJJP-RELATED"/>
    <property type="match status" value="1"/>
</dbReference>
<feature type="transmembrane region" description="Helical" evidence="7">
    <location>
        <begin position="234"/>
        <end position="254"/>
    </location>
</feature>
<keyword evidence="2" id="KW-1003">Cell membrane</keyword>
<evidence type="ECO:0000256" key="5">
    <source>
        <dbReference type="ARBA" id="ARBA00023136"/>
    </source>
</evidence>
<dbReference type="PANTHER" id="PTHR34390">
    <property type="entry name" value="UPF0442 PROTEIN YJJB-RELATED"/>
    <property type="match status" value="1"/>
</dbReference>
<dbReference type="RefSeq" id="WP_054637353.1">
    <property type="nucleotide sequence ID" value="NZ_JBHSOZ010000017.1"/>
</dbReference>
<feature type="transmembrane region" description="Helical" evidence="7">
    <location>
        <begin position="115"/>
        <end position="136"/>
    </location>
</feature>
<dbReference type="Proteomes" id="UP001596142">
    <property type="component" value="Unassembled WGS sequence"/>
</dbReference>
<comment type="caution">
    <text evidence="9">The sequence shown here is derived from an EMBL/GenBank/DDBJ whole genome shotgun (WGS) entry which is preliminary data.</text>
</comment>
<dbReference type="EMBL" id="JBHSOZ010000017">
    <property type="protein sequence ID" value="MFC5714471.1"/>
    <property type="molecule type" value="Genomic_DNA"/>
</dbReference>
<evidence type="ECO:0000256" key="6">
    <source>
        <dbReference type="ARBA" id="ARBA00034125"/>
    </source>
</evidence>
<protein>
    <submittedName>
        <fullName evidence="9">Threonine/serine exporter family protein</fullName>
    </submittedName>
</protein>